<sequence>MEHLKGFLLKHFRMKDLGNLKYFLGIEFSVKERNFHVLKKICTRCVRRFRTSWCTPKQFSDGIEFEAYSHGWISAE</sequence>
<name>A0ACC1AC99_9ROSI</name>
<keyword evidence="2" id="KW-1185">Reference proteome</keyword>
<evidence type="ECO:0000313" key="1">
    <source>
        <dbReference type="EMBL" id="KAJ0084051.1"/>
    </source>
</evidence>
<comment type="caution">
    <text evidence="1">The sequence shown here is derived from an EMBL/GenBank/DDBJ whole genome shotgun (WGS) entry which is preliminary data.</text>
</comment>
<gene>
    <name evidence="1" type="ORF">Patl1_30305</name>
</gene>
<accession>A0ACC1AC99</accession>
<protein>
    <submittedName>
        <fullName evidence="1">Uncharacterized protein</fullName>
    </submittedName>
</protein>
<evidence type="ECO:0000313" key="2">
    <source>
        <dbReference type="Proteomes" id="UP001164250"/>
    </source>
</evidence>
<dbReference type="EMBL" id="CM047907">
    <property type="protein sequence ID" value="KAJ0084051.1"/>
    <property type="molecule type" value="Genomic_DNA"/>
</dbReference>
<proteinExistence type="predicted"/>
<dbReference type="Proteomes" id="UP001164250">
    <property type="component" value="Chromosome 11"/>
</dbReference>
<organism evidence="1 2">
    <name type="scientific">Pistacia atlantica</name>
    <dbReference type="NCBI Taxonomy" id="434234"/>
    <lineage>
        <taxon>Eukaryota</taxon>
        <taxon>Viridiplantae</taxon>
        <taxon>Streptophyta</taxon>
        <taxon>Embryophyta</taxon>
        <taxon>Tracheophyta</taxon>
        <taxon>Spermatophyta</taxon>
        <taxon>Magnoliopsida</taxon>
        <taxon>eudicotyledons</taxon>
        <taxon>Gunneridae</taxon>
        <taxon>Pentapetalae</taxon>
        <taxon>rosids</taxon>
        <taxon>malvids</taxon>
        <taxon>Sapindales</taxon>
        <taxon>Anacardiaceae</taxon>
        <taxon>Pistacia</taxon>
    </lineage>
</organism>
<reference evidence="2" key="1">
    <citation type="journal article" date="2023" name="G3 (Bethesda)">
        <title>Genome assembly and association tests identify interacting loci associated with vigor, precocity, and sex in interspecific pistachio rootstocks.</title>
        <authorList>
            <person name="Palmer W."/>
            <person name="Jacygrad E."/>
            <person name="Sagayaradj S."/>
            <person name="Cavanaugh K."/>
            <person name="Han R."/>
            <person name="Bertier L."/>
            <person name="Beede B."/>
            <person name="Kafkas S."/>
            <person name="Golino D."/>
            <person name="Preece J."/>
            <person name="Michelmore R."/>
        </authorList>
    </citation>
    <scope>NUCLEOTIDE SEQUENCE [LARGE SCALE GENOMIC DNA]</scope>
</reference>